<evidence type="ECO:0000313" key="2">
    <source>
        <dbReference type="EMBL" id="RMB58208.1"/>
    </source>
</evidence>
<protein>
    <submittedName>
        <fullName evidence="2">Alpha/beta hydrolase</fullName>
    </submittedName>
</protein>
<dbReference type="EMBL" id="REFW01000004">
    <property type="protein sequence ID" value="RMB58208.1"/>
    <property type="molecule type" value="Genomic_DNA"/>
</dbReference>
<gene>
    <name evidence="2" type="ORF">EAX62_13415</name>
</gene>
<dbReference type="PANTHER" id="PTHR11614">
    <property type="entry name" value="PHOSPHOLIPASE-RELATED"/>
    <property type="match status" value="1"/>
</dbReference>
<proteinExistence type="predicted"/>
<feature type="domain" description="Serine aminopeptidase S33" evidence="1">
    <location>
        <begin position="46"/>
        <end position="248"/>
    </location>
</feature>
<evidence type="ECO:0000313" key="3">
    <source>
        <dbReference type="Proteomes" id="UP000275256"/>
    </source>
</evidence>
<dbReference type="Gene3D" id="3.40.50.1820">
    <property type="entry name" value="alpha/beta hydrolase"/>
    <property type="match status" value="1"/>
</dbReference>
<dbReference type="Pfam" id="PF12146">
    <property type="entry name" value="Hydrolase_4"/>
    <property type="match status" value="1"/>
</dbReference>
<keyword evidence="2" id="KW-0378">Hydrolase</keyword>
<dbReference type="OrthoDB" id="9801217at2"/>
<keyword evidence="3" id="KW-1185">Reference proteome</keyword>
<dbReference type="Proteomes" id="UP000275256">
    <property type="component" value="Unassembled WGS sequence"/>
</dbReference>
<reference evidence="2 3" key="1">
    <citation type="submission" date="2018-10" db="EMBL/GenBank/DDBJ databases">
        <title>Tessaracoccus antarcticuss sp. nov., isolated from sediment.</title>
        <authorList>
            <person name="Zhou L.Y."/>
            <person name="Du Z.J."/>
        </authorList>
    </citation>
    <scope>NUCLEOTIDE SEQUENCE [LARGE SCALE GENOMIC DNA]</scope>
    <source>
        <strain evidence="2 3">JDX10</strain>
    </source>
</reference>
<comment type="caution">
    <text evidence="2">The sequence shown here is derived from an EMBL/GenBank/DDBJ whole genome shotgun (WGS) entry which is preliminary data.</text>
</comment>
<dbReference type="RefSeq" id="WP_121902246.1">
    <property type="nucleotide sequence ID" value="NZ_REFW01000004.1"/>
</dbReference>
<dbReference type="InterPro" id="IPR051044">
    <property type="entry name" value="MAG_DAG_Lipase"/>
</dbReference>
<dbReference type="GO" id="GO:0016787">
    <property type="term" value="F:hydrolase activity"/>
    <property type="evidence" value="ECO:0007669"/>
    <property type="project" value="UniProtKB-KW"/>
</dbReference>
<dbReference type="AlphaFoldDB" id="A0A3M0G0R1"/>
<dbReference type="InterPro" id="IPR029058">
    <property type="entry name" value="AB_hydrolase_fold"/>
</dbReference>
<evidence type="ECO:0000259" key="1">
    <source>
        <dbReference type="Pfam" id="PF12146"/>
    </source>
</evidence>
<dbReference type="InterPro" id="IPR022742">
    <property type="entry name" value="Hydrolase_4"/>
</dbReference>
<dbReference type="SUPFAM" id="SSF53474">
    <property type="entry name" value="alpha/beta-Hydrolases"/>
    <property type="match status" value="1"/>
</dbReference>
<organism evidence="2 3">
    <name type="scientific">Tessaracoccus antarcticus</name>
    <dbReference type="NCBI Taxonomy" id="2479848"/>
    <lineage>
        <taxon>Bacteria</taxon>
        <taxon>Bacillati</taxon>
        <taxon>Actinomycetota</taxon>
        <taxon>Actinomycetes</taxon>
        <taxon>Propionibacteriales</taxon>
        <taxon>Propionibacteriaceae</taxon>
        <taxon>Tessaracoccus</taxon>
    </lineage>
</organism>
<name>A0A3M0G0R1_9ACTN</name>
<accession>A0A3M0G0R1</accession>
<sequence>MTTWARDTLLASFEQTTIELPDASVYANEDEGSLCATLVRRNPSRRRQAMLYIHGWSDYFFQAHLADEMNALGYDFYALDLRRYGRSLRQRQLAGFVTDLSAYHTELDEAVRIITAEGHDELVVMGHSTGGLIAALWADEHPGQVSAVVLNSPWLELQGYPAVRPALLPMFSAARSLSPTAVLPLSETGFYRRCISSTQDGVWDYNLNLKGDKAFAVRVGWLAAIMQGQARVGAGLTIDAPVLTLISDRSDFRRKWSEELRSADVVLDVETLASRTANLGRHTTLVRIEGGMHDLALSDEPARGRYFSEMSRWLATYGRP</sequence>